<feature type="domain" description="RING-type" evidence="11">
    <location>
        <begin position="160"/>
        <end position="375"/>
    </location>
</feature>
<proteinExistence type="predicted"/>
<evidence type="ECO:0000256" key="9">
    <source>
        <dbReference type="SAM" id="MobiDB-lite"/>
    </source>
</evidence>
<sequence length="538" mass="59248">MAAPLSWQHMRVQHRPRPPTPPPQTQPVQLLAAPRTTSTGHGPPMVASVAAPATLPTPQTAAQAAQPRVLLHTYSVPQPPTGGLQLHAAVTIPPQPVQRPVQPVARQACRTAPSGYGLTATAVFVPRDPVAQLPSPADGWTLIRHATSRVMGSVAAALPRTFRCPFCLENVREEERIVLFDCGTEDHGVCRECMGHYIRGLVVDGRVNRIGCHLCGGQATPEEVLDLTDEATHTKFMRFREMRQDPTVRECPSCSSLCRPTVDDSGSVVAEMTCGDCGTRFCYYHSNAHVGRPCHEYRREIARQERLNERGAMHGTKACPECGIMTEKTGGCNHMTCQRCGADWCWTCGMRLEDGQAAVYEHYHGGGPAGCRQFEDFDPRSPLAHLLRCLAAPVRLLSVVLFLLLGLTMLVWFPVAFICLVPCHRCSLRSECMECVLLCAVNLAFLPFVAFQLCWILCSGVLWLLLKPCGAECGHLVFLMQVPFVSVLPLIAGALRVRGRRGGRGQAWQEWELQDQRGRRVPLDQIDSSDEEDDPESD</sequence>
<dbReference type="Pfam" id="PF01485">
    <property type="entry name" value="IBR"/>
    <property type="match status" value="1"/>
</dbReference>
<name>A0A7S4RFL3_9DINO</name>
<evidence type="ECO:0000259" key="11">
    <source>
        <dbReference type="PROSITE" id="PS51873"/>
    </source>
</evidence>
<comment type="catalytic activity">
    <reaction evidence="1">
        <text>[E2 ubiquitin-conjugating enzyme]-S-ubiquitinyl-L-cysteine + [acceptor protein]-L-lysine = [E2 ubiquitin-conjugating enzyme]-L-cysteine + [acceptor protein]-N(6)-ubiquitinyl-L-lysine.</text>
        <dbReference type="EC" id="2.3.2.31"/>
    </reaction>
</comment>
<evidence type="ECO:0000313" key="12">
    <source>
        <dbReference type="EMBL" id="CAE4613004.1"/>
    </source>
</evidence>
<keyword evidence="10" id="KW-1133">Transmembrane helix</keyword>
<keyword evidence="3" id="KW-0808">Transferase</keyword>
<dbReference type="EC" id="2.3.2.31" evidence="2"/>
<dbReference type="InterPro" id="IPR002867">
    <property type="entry name" value="IBR_dom"/>
</dbReference>
<dbReference type="InterPro" id="IPR013083">
    <property type="entry name" value="Znf_RING/FYVE/PHD"/>
</dbReference>
<dbReference type="AlphaFoldDB" id="A0A7S4RFL3"/>
<evidence type="ECO:0000256" key="2">
    <source>
        <dbReference type="ARBA" id="ARBA00012251"/>
    </source>
</evidence>
<keyword evidence="4" id="KW-0479">Metal-binding</keyword>
<feature type="region of interest" description="Disordered" evidence="9">
    <location>
        <begin position="519"/>
        <end position="538"/>
    </location>
</feature>
<evidence type="ECO:0000256" key="6">
    <source>
        <dbReference type="ARBA" id="ARBA00022771"/>
    </source>
</evidence>
<feature type="region of interest" description="Disordered" evidence="9">
    <location>
        <begin position="1"/>
        <end position="28"/>
    </location>
</feature>
<keyword evidence="5" id="KW-0677">Repeat</keyword>
<dbReference type="PANTHER" id="PTHR11685">
    <property type="entry name" value="RBR FAMILY RING FINGER AND IBR DOMAIN-CONTAINING"/>
    <property type="match status" value="1"/>
</dbReference>
<keyword evidence="7" id="KW-0833">Ubl conjugation pathway</keyword>
<dbReference type="Gene3D" id="1.20.120.1750">
    <property type="match status" value="1"/>
</dbReference>
<dbReference type="EMBL" id="HBNR01049757">
    <property type="protein sequence ID" value="CAE4613004.1"/>
    <property type="molecule type" value="Transcribed_RNA"/>
</dbReference>
<protein>
    <recommendedName>
        <fullName evidence="2">RBR-type E3 ubiquitin transferase</fullName>
        <ecNumber evidence="2">2.3.2.31</ecNumber>
    </recommendedName>
</protein>
<dbReference type="SUPFAM" id="SSF57850">
    <property type="entry name" value="RING/U-box"/>
    <property type="match status" value="3"/>
</dbReference>
<dbReference type="GO" id="GO:0008270">
    <property type="term" value="F:zinc ion binding"/>
    <property type="evidence" value="ECO:0007669"/>
    <property type="project" value="UniProtKB-KW"/>
</dbReference>
<dbReference type="InterPro" id="IPR044066">
    <property type="entry name" value="TRIAD_supradom"/>
</dbReference>
<evidence type="ECO:0000256" key="7">
    <source>
        <dbReference type="ARBA" id="ARBA00022786"/>
    </source>
</evidence>
<feature type="transmembrane region" description="Helical" evidence="10">
    <location>
        <begin position="435"/>
        <end position="464"/>
    </location>
</feature>
<dbReference type="PROSITE" id="PS51873">
    <property type="entry name" value="TRIAD"/>
    <property type="match status" value="1"/>
</dbReference>
<dbReference type="CDD" id="cd20335">
    <property type="entry name" value="BRcat_RBR"/>
    <property type="match status" value="1"/>
</dbReference>
<keyword evidence="10" id="KW-0472">Membrane</keyword>
<dbReference type="Pfam" id="PF22191">
    <property type="entry name" value="IBR_1"/>
    <property type="match status" value="1"/>
</dbReference>
<organism evidence="12">
    <name type="scientific">Alexandrium monilatum</name>
    <dbReference type="NCBI Taxonomy" id="311494"/>
    <lineage>
        <taxon>Eukaryota</taxon>
        <taxon>Sar</taxon>
        <taxon>Alveolata</taxon>
        <taxon>Dinophyceae</taxon>
        <taxon>Gonyaulacales</taxon>
        <taxon>Pyrocystaceae</taxon>
        <taxon>Alexandrium</taxon>
    </lineage>
</organism>
<evidence type="ECO:0000256" key="10">
    <source>
        <dbReference type="SAM" id="Phobius"/>
    </source>
</evidence>
<evidence type="ECO:0000256" key="4">
    <source>
        <dbReference type="ARBA" id="ARBA00022723"/>
    </source>
</evidence>
<evidence type="ECO:0000256" key="1">
    <source>
        <dbReference type="ARBA" id="ARBA00001798"/>
    </source>
</evidence>
<accession>A0A7S4RFL3</accession>
<reference evidence="12" key="1">
    <citation type="submission" date="2021-01" db="EMBL/GenBank/DDBJ databases">
        <authorList>
            <person name="Corre E."/>
            <person name="Pelletier E."/>
            <person name="Niang G."/>
            <person name="Scheremetjew M."/>
            <person name="Finn R."/>
            <person name="Kale V."/>
            <person name="Holt S."/>
            <person name="Cochrane G."/>
            <person name="Meng A."/>
            <person name="Brown T."/>
            <person name="Cohen L."/>
        </authorList>
    </citation>
    <scope>NUCLEOTIDE SEQUENCE</scope>
    <source>
        <strain evidence="12">CCMP3105</strain>
    </source>
</reference>
<evidence type="ECO:0000256" key="3">
    <source>
        <dbReference type="ARBA" id="ARBA00022679"/>
    </source>
</evidence>
<dbReference type="SMART" id="SM00647">
    <property type="entry name" value="IBR"/>
    <property type="match status" value="2"/>
</dbReference>
<evidence type="ECO:0000256" key="5">
    <source>
        <dbReference type="ARBA" id="ARBA00022737"/>
    </source>
</evidence>
<feature type="transmembrane region" description="Helical" evidence="10">
    <location>
        <begin position="396"/>
        <end position="423"/>
    </location>
</feature>
<keyword evidence="6" id="KW-0863">Zinc-finger</keyword>
<evidence type="ECO:0000256" key="8">
    <source>
        <dbReference type="ARBA" id="ARBA00022833"/>
    </source>
</evidence>
<dbReference type="InterPro" id="IPR031127">
    <property type="entry name" value="E3_UB_ligase_RBR"/>
</dbReference>
<keyword evidence="10" id="KW-0812">Transmembrane</keyword>
<dbReference type="Gene3D" id="3.30.40.10">
    <property type="entry name" value="Zinc/RING finger domain, C3HC4 (zinc finger)"/>
    <property type="match status" value="1"/>
</dbReference>
<dbReference type="GO" id="GO:0061630">
    <property type="term" value="F:ubiquitin protein ligase activity"/>
    <property type="evidence" value="ECO:0007669"/>
    <property type="project" value="UniProtKB-EC"/>
</dbReference>
<feature type="transmembrane region" description="Helical" evidence="10">
    <location>
        <begin position="476"/>
        <end position="495"/>
    </location>
</feature>
<dbReference type="CDD" id="cd20336">
    <property type="entry name" value="Rcat_RBR"/>
    <property type="match status" value="1"/>
</dbReference>
<dbReference type="GO" id="GO:0016567">
    <property type="term" value="P:protein ubiquitination"/>
    <property type="evidence" value="ECO:0007669"/>
    <property type="project" value="InterPro"/>
</dbReference>
<feature type="compositionally biased region" description="Acidic residues" evidence="9">
    <location>
        <begin position="527"/>
        <end position="538"/>
    </location>
</feature>
<gene>
    <name evidence="12" type="ORF">AMON00008_LOCUS34778</name>
</gene>
<keyword evidence="8" id="KW-0862">Zinc</keyword>